<evidence type="ECO:0000313" key="2">
    <source>
        <dbReference type="Proteomes" id="UP000604117"/>
    </source>
</evidence>
<sequence length="167" mass="19043">MSDVRRFRVVDDSGLIALVDHHAYHGYVSPEWTYETLFARFRDAMGERQLLIWGTGREEDWIVDVVVGGPAPADCFRRAVGPIRVTSGQLHVLSYDSLSMAAQFDDVRLPEPHRSRQVFDLAPGLYSCDVAQLEDPDYEATREPHFVLTLTANYNAEPWQDPPWHEA</sequence>
<proteinExistence type="predicted"/>
<evidence type="ECO:0000313" key="1">
    <source>
        <dbReference type="EMBL" id="GIF70959.1"/>
    </source>
</evidence>
<dbReference type="RefSeq" id="WP_203710439.1">
    <property type="nucleotide sequence ID" value="NZ_BONE01000002.1"/>
</dbReference>
<organism evidence="1 2">
    <name type="scientific">Asanoa siamensis</name>
    <dbReference type="NCBI Taxonomy" id="926357"/>
    <lineage>
        <taxon>Bacteria</taxon>
        <taxon>Bacillati</taxon>
        <taxon>Actinomycetota</taxon>
        <taxon>Actinomycetes</taxon>
        <taxon>Micromonosporales</taxon>
        <taxon>Micromonosporaceae</taxon>
        <taxon>Asanoa</taxon>
    </lineage>
</organism>
<dbReference type="Proteomes" id="UP000604117">
    <property type="component" value="Unassembled WGS sequence"/>
</dbReference>
<reference evidence="1 2" key="1">
    <citation type="submission" date="2021-01" db="EMBL/GenBank/DDBJ databases">
        <title>Whole genome shotgun sequence of Asanoa siamensis NBRC 107932.</title>
        <authorList>
            <person name="Komaki H."/>
            <person name="Tamura T."/>
        </authorList>
    </citation>
    <scope>NUCLEOTIDE SEQUENCE [LARGE SCALE GENOMIC DNA]</scope>
    <source>
        <strain evidence="1 2">NBRC 107932</strain>
    </source>
</reference>
<accession>A0ABQ4CI41</accession>
<keyword evidence="2" id="KW-1185">Reference proteome</keyword>
<dbReference type="EMBL" id="BONE01000002">
    <property type="protein sequence ID" value="GIF70959.1"/>
    <property type="molecule type" value="Genomic_DNA"/>
</dbReference>
<protein>
    <submittedName>
        <fullName evidence="1">Uncharacterized protein</fullName>
    </submittedName>
</protein>
<comment type="caution">
    <text evidence="1">The sequence shown here is derived from an EMBL/GenBank/DDBJ whole genome shotgun (WGS) entry which is preliminary data.</text>
</comment>
<gene>
    <name evidence="1" type="ORF">Asi02nite_04770</name>
</gene>
<name>A0ABQ4CI41_9ACTN</name>